<keyword evidence="3" id="KW-0479">Metal-binding</keyword>
<sequence>MKLYFPRLYSIAWACLVTTVSCCLLLPSVHAQVAAYTSPPMQPLKHMEEQLEANYKAFLDQLPNDNKKAYLSVYNEQWESIKAKFDKREIYKTAYAQAYLDKLTKTIIDANPVLKSRPLQVCFSRSGVPNASYIGQGVILFNMGLFKSLDNESQVAFVLCHELAHYYLQHSEQSISRYVATMNGKEVQQELRKIKATEYNKRERLENLVQHVSFDSRRHSRDHESEADSMGLVFLQHTRFSLQGALTTLDLLDKIDVDTVDMSAQLQHLFNAPAYPFKKRWIAQREGLLGGHAVLEKDTALSDSLKTHPDCKLRMRLLQPYVNADHQANRQLNGLDKMAFDSLKKSFGYETIIYAFENDNYTRSLYYTIGMLRDTPDDPFLVTHMGKVLNSCYDAQKSHTLGKLIELPSPGNGTNYNVLLQMIQNLYLEDFPGISFYYLAPFYRRLQAYDPFVKEFNRAKQTNQ</sequence>
<organism evidence="9 10">
    <name type="scientific">Chitinophaga eiseniae</name>
    <dbReference type="NCBI Taxonomy" id="634771"/>
    <lineage>
        <taxon>Bacteria</taxon>
        <taxon>Pseudomonadati</taxon>
        <taxon>Bacteroidota</taxon>
        <taxon>Chitinophagia</taxon>
        <taxon>Chitinophagales</taxon>
        <taxon>Chitinophagaceae</taxon>
        <taxon>Chitinophaga</taxon>
    </lineage>
</organism>
<comment type="cofactor">
    <cofactor evidence="1">
        <name>Zn(2+)</name>
        <dbReference type="ChEBI" id="CHEBI:29105"/>
    </cofactor>
</comment>
<evidence type="ECO:0000256" key="4">
    <source>
        <dbReference type="ARBA" id="ARBA00022801"/>
    </source>
</evidence>
<evidence type="ECO:0000256" key="3">
    <source>
        <dbReference type="ARBA" id="ARBA00022723"/>
    </source>
</evidence>
<evidence type="ECO:0000256" key="7">
    <source>
        <dbReference type="SAM" id="SignalP"/>
    </source>
</evidence>
<keyword evidence="2 9" id="KW-0645">Protease</keyword>
<dbReference type="GO" id="GO:0051603">
    <property type="term" value="P:proteolysis involved in protein catabolic process"/>
    <property type="evidence" value="ECO:0007669"/>
    <property type="project" value="TreeGrafter"/>
</dbReference>
<reference evidence="9 10" key="1">
    <citation type="submission" date="2020-04" db="EMBL/GenBank/DDBJ databases">
        <authorList>
            <person name="Yin C."/>
        </authorList>
    </citation>
    <scope>NUCLEOTIDE SEQUENCE [LARGE SCALE GENOMIC DNA]</scope>
    <source>
        <strain evidence="9 10">Ak56</strain>
    </source>
</reference>
<keyword evidence="6 9" id="KW-0482">Metalloprotease</keyword>
<comment type="caution">
    <text evidence="9">The sequence shown here is derived from an EMBL/GenBank/DDBJ whole genome shotgun (WGS) entry which is preliminary data.</text>
</comment>
<dbReference type="AlphaFoldDB" id="A0A847SN58"/>
<dbReference type="EMBL" id="JABAHZ010000001">
    <property type="protein sequence ID" value="NLR77392.1"/>
    <property type="molecule type" value="Genomic_DNA"/>
</dbReference>
<dbReference type="InterPro" id="IPR051156">
    <property type="entry name" value="Mito/Outer_Membr_Metalloprot"/>
</dbReference>
<protein>
    <submittedName>
        <fullName evidence="9">M48 family metalloprotease</fullName>
    </submittedName>
</protein>
<dbReference type="PROSITE" id="PS51257">
    <property type="entry name" value="PROKAR_LIPOPROTEIN"/>
    <property type="match status" value="1"/>
</dbReference>
<evidence type="ECO:0000313" key="9">
    <source>
        <dbReference type="EMBL" id="NLR77392.1"/>
    </source>
</evidence>
<accession>A0A847SN58</accession>
<feature type="signal peptide" evidence="7">
    <location>
        <begin position="1"/>
        <end position="31"/>
    </location>
</feature>
<gene>
    <name evidence="9" type="ORF">HGH91_02080</name>
</gene>
<dbReference type="RefSeq" id="WP_168736796.1">
    <property type="nucleotide sequence ID" value="NZ_JABAHZ010000001.1"/>
</dbReference>
<keyword evidence="10" id="KW-1185">Reference proteome</keyword>
<dbReference type="GO" id="GO:0016020">
    <property type="term" value="C:membrane"/>
    <property type="evidence" value="ECO:0007669"/>
    <property type="project" value="TreeGrafter"/>
</dbReference>
<evidence type="ECO:0000256" key="1">
    <source>
        <dbReference type="ARBA" id="ARBA00001947"/>
    </source>
</evidence>
<evidence type="ECO:0000313" key="10">
    <source>
        <dbReference type="Proteomes" id="UP000552864"/>
    </source>
</evidence>
<dbReference type="Gene3D" id="3.30.2010.10">
    <property type="entry name" value="Metalloproteases ('zincins'), catalytic domain"/>
    <property type="match status" value="1"/>
</dbReference>
<keyword evidence="7" id="KW-0732">Signal</keyword>
<dbReference type="PANTHER" id="PTHR22726">
    <property type="entry name" value="METALLOENDOPEPTIDASE OMA1"/>
    <property type="match status" value="1"/>
</dbReference>
<proteinExistence type="predicted"/>
<dbReference type="CDD" id="cd07324">
    <property type="entry name" value="M48C_Oma1-like"/>
    <property type="match status" value="1"/>
</dbReference>
<evidence type="ECO:0000256" key="2">
    <source>
        <dbReference type="ARBA" id="ARBA00022670"/>
    </source>
</evidence>
<dbReference type="GO" id="GO:0004222">
    <property type="term" value="F:metalloendopeptidase activity"/>
    <property type="evidence" value="ECO:0007669"/>
    <property type="project" value="InterPro"/>
</dbReference>
<name>A0A847SN58_9BACT</name>
<evidence type="ECO:0000259" key="8">
    <source>
        <dbReference type="Pfam" id="PF01435"/>
    </source>
</evidence>
<keyword evidence="4" id="KW-0378">Hydrolase</keyword>
<evidence type="ECO:0000256" key="6">
    <source>
        <dbReference type="ARBA" id="ARBA00023049"/>
    </source>
</evidence>
<dbReference type="PANTHER" id="PTHR22726:SF1">
    <property type="entry name" value="METALLOENDOPEPTIDASE OMA1, MITOCHONDRIAL"/>
    <property type="match status" value="1"/>
</dbReference>
<feature type="chain" id="PRO_5032290328" evidence="7">
    <location>
        <begin position="32"/>
        <end position="464"/>
    </location>
</feature>
<dbReference type="Pfam" id="PF01435">
    <property type="entry name" value="Peptidase_M48"/>
    <property type="match status" value="1"/>
</dbReference>
<dbReference type="Proteomes" id="UP000552864">
    <property type="component" value="Unassembled WGS sequence"/>
</dbReference>
<dbReference type="GO" id="GO:0046872">
    <property type="term" value="F:metal ion binding"/>
    <property type="evidence" value="ECO:0007669"/>
    <property type="project" value="UniProtKB-KW"/>
</dbReference>
<feature type="domain" description="Peptidase M48" evidence="8">
    <location>
        <begin position="97"/>
        <end position="319"/>
    </location>
</feature>
<dbReference type="InterPro" id="IPR001915">
    <property type="entry name" value="Peptidase_M48"/>
</dbReference>
<evidence type="ECO:0000256" key="5">
    <source>
        <dbReference type="ARBA" id="ARBA00022833"/>
    </source>
</evidence>
<keyword evidence="5" id="KW-0862">Zinc</keyword>